<name>A0A3M2M3Q8_9ACTN</name>
<organism evidence="13 14">
    <name type="scientific">Streptomyces triticirhizae</name>
    <dbReference type="NCBI Taxonomy" id="2483353"/>
    <lineage>
        <taxon>Bacteria</taxon>
        <taxon>Bacillati</taxon>
        <taxon>Actinomycetota</taxon>
        <taxon>Actinomycetes</taxon>
        <taxon>Kitasatosporales</taxon>
        <taxon>Streptomycetaceae</taxon>
        <taxon>Streptomyces</taxon>
    </lineage>
</organism>
<keyword evidence="6" id="KW-0408">Iron</keyword>
<keyword evidence="11" id="KW-0804">Transcription</keyword>
<feature type="domain" description="4Fe-4S Wbl-type" evidence="12">
    <location>
        <begin position="10"/>
        <end position="78"/>
    </location>
</feature>
<dbReference type="GO" id="GO:0051539">
    <property type="term" value="F:4 iron, 4 sulfur cluster binding"/>
    <property type="evidence" value="ECO:0007669"/>
    <property type="project" value="UniProtKB-KW"/>
</dbReference>
<dbReference type="GO" id="GO:0045454">
    <property type="term" value="P:cell redox homeostasis"/>
    <property type="evidence" value="ECO:0007669"/>
    <property type="project" value="TreeGrafter"/>
</dbReference>
<dbReference type="PANTHER" id="PTHR38839">
    <property type="entry name" value="TRANSCRIPTIONAL REGULATOR WHID-RELATED"/>
    <property type="match status" value="1"/>
</dbReference>
<dbReference type="Proteomes" id="UP000278673">
    <property type="component" value="Unassembled WGS sequence"/>
</dbReference>
<evidence type="ECO:0000313" key="13">
    <source>
        <dbReference type="EMBL" id="RMI44414.1"/>
    </source>
</evidence>
<evidence type="ECO:0000256" key="8">
    <source>
        <dbReference type="ARBA" id="ARBA00023015"/>
    </source>
</evidence>
<keyword evidence="8" id="KW-0805">Transcription regulation</keyword>
<dbReference type="Pfam" id="PF02467">
    <property type="entry name" value="Whib"/>
    <property type="match status" value="1"/>
</dbReference>
<proteinExistence type="inferred from homology"/>
<comment type="similarity">
    <text evidence="3">Belongs to the WhiB family.</text>
</comment>
<dbReference type="GO" id="GO:0005737">
    <property type="term" value="C:cytoplasm"/>
    <property type="evidence" value="ECO:0007669"/>
    <property type="project" value="UniProtKB-SubCell"/>
</dbReference>
<dbReference type="PROSITE" id="PS51674">
    <property type="entry name" value="4FE4S_WBL"/>
    <property type="match status" value="1"/>
</dbReference>
<accession>A0A3M2M3Q8</accession>
<evidence type="ECO:0000256" key="4">
    <source>
        <dbReference type="ARBA" id="ARBA00022485"/>
    </source>
</evidence>
<evidence type="ECO:0000256" key="10">
    <source>
        <dbReference type="ARBA" id="ARBA00023157"/>
    </source>
</evidence>
<keyword evidence="9" id="KW-0238">DNA-binding</keyword>
<dbReference type="InterPro" id="IPR003482">
    <property type="entry name" value="Whib"/>
</dbReference>
<dbReference type="GO" id="GO:0047134">
    <property type="term" value="F:protein-disulfide reductase [NAD(P)H] activity"/>
    <property type="evidence" value="ECO:0007669"/>
    <property type="project" value="TreeGrafter"/>
</dbReference>
<reference evidence="13 14" key="1">
    <citation type="submission" date="2018-10" db="EMBL/GenBank/DDBJ databases">
        <title>Isolation, diversity and antifungal activity of actinobacteria from wheat.</title>
        <authorList>
            <person name="Han C."/>
        </authorList>
    </citation>
    <scope>NUCLEOTIDE SEQUENCE [LARGE SCALE GENOMIC DNA]</scope>
    <source>
        <strain evidence="13 14">NEAU-YY642</strain>
    </source>
</reference>
<evidence type="ECO:0000256" key="3">
    <source>
        <dbReference type="ARBA" id="ARBA00006597"/>
    </source>
</evidence>
<evidence type="ECO:0000256" key="1">
    <source>
        <dbReference type="ARBA" id="ARBA00001966"/>
    </source>
</evidence>
<sequence>MDATGSPQPACTGLDLRAFFPKPSDLGERPTAPERYALAVCAVCPIRRRCLRDDLNAATDLSDVNGVFGGLRQAERREIIRARAQAAKDTEVAK</sequence>
<keyword evidence="5" id="KW-0479">Metal-binding</keyword>
<evidence type="ECO:0000313" key="14">
    <source>
        <dbReference type="Proteomes" id="UP000278673"/>
    </source>
</evidence>
<keyword evidence="7" id="KW-0411">Iron-sulfur</keyword>
<keyword evidence="14" id="KW-1185">Reference proteome</keyword>
<evidence type="ECO:0000256" key="9">
    <source>
        <dbReference type="ARBA" id="ARBA00023125"/>
    </source>
</evidence>
<dbReference type="GO" id="GO:0046872">
    <property type="term" value="F:metal ion binding"/>
    <property type="evidence" value="ECO:0007669"/>
    <property type="project" value="UniProtKB-KW"/>
</dbReference>
<evidence type="ECO:0000256" key="7">
    <source>
        <dbReference type="ARBA" id="ARBA00023014"/>
    </source>
</evidence>
<keyword evidence="10" id="KW-1015">Disulfide bond</keyword>
<protein>
    <submittedName>
        <fullName evidence="13">WhiB family transcriptional regulator</fullName>
    </submittedName>
</protein>
<evidence type="ECO:0000259" key="12">
    <source>
        <dbReference type="PROSITE" id="PS51674"/>
    </source>
</evidence>
<dbReference type="GO" id="GO:0045892">
    <property type="term" value="P:negative regulation of DNA-templated transcription"/>
    <property type="evidence" value="ECO:0007669"/>
    <property type="project" value="TreeGrafter"/>
</dbReference>
<dbReference type="InterPro" id="IPR034768">
    <property type="entry name" value="4FE4S_WBL"/>
</dbReference>
<dbReference type="GO" id="GO:0003677">
    <property type="term" value="F:DNA binding"/>
    <property type="evidence" value="ECO:0007669"/>
    <property type="project" value="UniProtKB-KW"/>
</dbReference>
<evidence type="ECO:0000256" key="6">
    <source>
        <dbReference type="ARBA" id="ARBA00023004"/>
    </source>
</evidence>
<comment type="cofactor">
    <cofactor evidence="1">
        <name>[4Fe-4S] cluster</name>
        <dbReference type="ChEBI" id="CHEBI:49883"/>
    </cofactor>
</comment>
<evidence type="ECO:0000256" key="2">
    <source>
        <dbReference type="ARBA" id="ARBA00004496"/>
    </source>
</evidence>
<evidence type="ECO:0000256" key="5">
    <source>
        <dbReference type="ARBA" id="ARBA00022723"/>
    </source>
</evidence>
<dbReference type="EMBL" id="RFFJ01000016">
    <property type="protein sequence ID" value="RMI44414.1"/>
    <property type="molecule type" value="Genomic_DNA"/>
</dbReference>
<dbReference type="AlphaFoldDB" id="A0A3M2M3Q8"/>
<evidence type="ECO:0000256" key="11">
    <source>
        <dbReference type="ARBA" id="ARBA00023163"/>
    </source>
</evidence>
<keyword evidence="4" id="KW-0004">4Fe-4S</keyword>
<gene>
    <name evidence="13" type="ORF">EBN88_05280</name>
</gene>
<comment type="caution">
    <text evidence="13">The sequence shown here is derived from an EMBL/GenBank/DDBJ whole genome shotgun (WGS) entry which is preliminary data.</text>
</comment>
<comment type="subcellular location">
    <subcellularLocation>
        <location evidence="2">Cytoplasm</location>
    </subcellularLocation>
</comment>